<evidence type="ECO:0000256" key="1">
    <source>
        <dbReference type="ARBA" id="ARBA00006046"/>
    </source>
</evidence>
<evidence type="ECO:0000313" key="2">
    <source>
        <dbReference type="EMBL" id="CAF0707112.1"/>
    </source>
</evidence>
<protein>
    <recommendedName>
        <fullName evidence="4">Amine oxidase domain-containing protein</fullName>
    </recommendedName>
</protein>
<evidence type="ECO:0000313" key="3">
    <source>
        <dbReference type="Proteomes" id="UP000663879"/>
    </source>
</evidence>
<dbReference type="Pfam" id="PF13450">
    <property type="entry name" value="NAD_binding_8"/>
    <property type="match status" value="1"/>
</dbReference>
<gene>
    <name evidence="2" type="ORF">OXX778_LOCUS451</name>
</gene>
<dbReference type="EMBL" id="CAJNOC010000022">
    <property type="protein sequence ID" value="CAF0707112.1"/>
    <property type="molecule type" value="Genomic_DNA"/>
</dbReference>
<keyword evidence="3" id="KW-1185">Reference proteome</keyword>
<dbReference type="Gene3D" id="3.90.660.50">
    <property type="match status" value="1"/>
</dbReference>
<organism evidence="2 3">
    <name type="scientific">Brachionus calyciflorus</name>
    <dbReference type="NCBI Taxonomy" id="104777"/>
    <lineage>
        <taxon>Eukaryota</taxon>
        <taxon>Metazoa</taxon>
        <taxon>Spiralia</taxon>
        <taxon>Gnathifera</taxon>
        <taxon>Rotifera</taxon>
        <taxon>Eurotatoria</taxon>
        <taxon>Monogononta</taxon>
        <taxon>Pseudotrocha</taxon>
        <taxon>Ploima</taxon>
        <taxon>Brachionidae</taxon>
        <taxon>Brachionus</taxon>
    </lineage>
</organism>
<dbReference type="Gene3D" id="3.50.50.60">
    <property type="entry name" value="FAD/NAD(P)-binding domain"/>
    <property type="match status" value="2"/>
</dbReference>
<dbReference type="PANTHER" id="PTHR10668:SF103">
    <property type="entry name" value="PYRIDINE NUCLEOTIDE-DISULFIDE OXIDOREDUCTASE DOMAIN-CONTAINING PROTEIN 2"/>
    <property type="match status" value="1"/>
</dbReference>
<comment type="similarity">
    <text evidence="1">Belongs to the carotenoid/retinoid oxidoreductase family.</text>
</comment>
<dbReference type="AlphaFoldDB" id="A0A813M3C5"/>
<reference evidence="2" key="1">
    <citation type="submission" date="2021-02" db="EMBL/GenBank/DDBJ databases">
        <authorList>
            <person name="Nowell W R."/>
        </authorList>
    </citation>
    <scope>NUCLEOTIDE SEQUENCE</scope>
    <source>
        <strain evidence="2">Ploen Becks lab</strain>
    </source>
</reference>
<dbReference type="PANTHER" id="PTHR10668">
    <property type="entry name" value="PHYTOENE DEHYDROGENASE"/>
    <property type="match status" value="1"/>
</dbReference>
<comment type="caution">
    <text evidence="2">The sequence shown here is derived from an EMBL/GenBank/DDBJ whole genome shotgun (WGS) entry which is preliminary data.</text>
</comment>
<evidence type="ECO:0008006" key="4">
    <source>
        <dbReference type="Google" id="ProtNLM"/>
    </source>
</evidence>
<sequence>MLKIFSKKSKIFSKNIGKNYRFLSTKFNDINEIKTKYDVIIIGGGHNGLVAANYLAKYSPKPLKICLLEQRDVIGGAAVTEEIIPGFKFSRASYLLSLLRPLIIQDLDLMRHGLLKFYTRNPSSYTPLLETDPQYSKNRTSLTLSGDSKFNYEQISKFSKNDARNFEIYENWLNTICDVLEKFMDKPPPNLENLKNSNLISKLLYLKEYIPDIKTAKFFANNYEDLFRLFTEPAAHLLNEWFESDVLKATLATDSVIGAYLSPYSEGSAYVLLHHIIGGIDGKKGVWAYVEGGMGSISNCLAQNTKTFGDQIEIHLSQEVSEIKLENKENNLKTKGVLLKNGKFIESDYILSNCTPKVTFEKFLNEYNLEKSDDKKVSNFFKRIKNINYESATMKINLAVNQLPNFTADPNLRGNTPMPHHQSTIHINCENMQLIDDAYTEAKSLNRPSQTPMIEMVIPSSLDPTLAPKGSHVILLFCQYFPIDRLNNSETKEKYAQIVFDSIEKYAPGFKKSIIGKDILAPYDLEQIFGLTGGNIFHGAMPLSQLFINRPVSGWSSYKTPITNLYLAGSGAHPGGGVMGSAGRLAALECLTNLRK</sequence>
<dbReference type="OrthoDB" id="7777654at2759"/>
<dbReference type="SUPFAM" id="SSF51905">
    <property type="entry name" value="FAD/NAD(P)-binding domain"/>
    <property type="match status" value="1"/>
</dbReference>
<accession>A0A813M3C5</accession>
<dbReference type="Proteomes" id="UP000663879">
    <property type="component" value="Unassembled WGS sequence"/>
</dbReference>
<name>A0A813M3C5_9BILA</name>
<proteinExistence type="inferred from homology"/>
<dbReference type="InterPro" id="IPR036188">
    <property type="entry name" value="FAD/NAD-bd_sf"/>
</dbReference>